<accession>A0A0A9FVN7</accession>
<sequence>MHQAVVSYQRTIRRTAESIGQ</sequence>
<evidence type="ECO:0000313" key="1">
    <source>
        <dbReference type="EMBL" id="JAE12393.1"/>
    </source>
</evidence>
<reference evidence="1" key="1">
    <citation type="submission" date="2014-09" db="EMBL/GenBank/DDBJ databases">
        <authorList>
            <person name="Magalhaes I.L.F."/>
            <person name="Oliveira U."/>
            <person name="Santos F.R."/>
            <person name="Vidigal T.H.D.A."/>
            <person name="Brescovit A.D."/>
            <person name="Santos A.J."/>
        </authorList>
    </citation>
    <scope>NUCLEOTIDE SEQUENCE</scope>
    <source>
        <tissue evidence="1">Shoot tissue taken approximately 20 cm above the soil surface</tissue>
    </source>
</reference>
<reference evidence="1" key="2">
    <citation type="journal article" date="2015" name="Data Brief">
        <title>Shoot transcriptome of the giant reed, Arundo donax.</title>
        <authorList>
            <person name="Barrero R.A."/>
            <person name="Guerrero F.D."/>
            <person name="Moolhuijzen P."/>
            <person name="Goolsby J.A."/>
            <person name="Tidwell J."/>
            <person name="Bellgard S.E."/>
            <person name="Bellgard M.I."/>
        </authorList>
    </citation>
    <scope>NUCLEOTIDE SEQUENCE</scope>
    <source>
        <tissue evidence="1">Shoot tissue taken approximately 20 cm above the soil surface</tissue>
    </source>
</reference>
<proteinExistence type="predicted"/>
<protein>
    <submittedName>
        <fullName evidence="1">Uncharacterized protein</fullName>
    </submittedName>
</protein>
<name>A0A0A9FVN7_ARUDO</name>
<dbReference type="EMBL" id="GBRH01185503">
    <property type="protein sequence ID" value="JAE12393.1"/>
    <property type="molecule type" value="Transcribed_RNA"/>
</dbReference>
<dbReference type="AlphaFoldDB" id="A0A0A9FVN7"/>
<organism evidence="1">
    <name type="scientific">Arundo donax</name>
    <name type="common">Giant reed</name>
    <name type="synonym">Donax arundinaceus</name>
    <dbReference type="NCBI Taxonomy" id="35708"/>
    <lineage>
        <taxon>Eukaryota</taxon>
        <taxon>Viridiplantae</taxon>
        <taxon>Streptophyta</taxon>
        <taxon>Embryophyta</taxon>
        <taxon>Tracheophyta</taxon>
        <taxon>Spermatophyta</taxon>
        <taxon>Magnoliopsida</taxon>
        <taxon>Liliopsida</taxon>
        <taxon>Poales</taxon>
        <taxon>Poaceae</taxon>
        <taxon>PACMAD clade</taxon>
        <taxon>Arundinoideae</taxon>
        <taxon>Arundineae</taxon>
        <taxon>Arundo</taxon>
    </lineage>
</organism>